<feature type="transmembrane region" description="Helical" evidence="1">
    <location>
        <begin position="59"/>
        <end position="84"/>
    </location>
</feature>
<keyword evidence="1" id="KW-0472">Membrane</keyword>
<dbReference type="WBParaSite" id="Hba_03948">
    <property type="protein sequence ID" value="Hba_03948"/>
    <property type="gene ID" value="Hba_03948"/>
</dbReference>
<protein>
    <submittedName>
        <fullName evidence="3">Uncharacterized protein</fullName>
    </submittedName>
</protein>
<keyword evidence="1" id="KW-0812">Transmembrane</keyword>
<proteinExistence type="predicted"/>
<dbReference type="AlphaFoldDB" id="A0A1I7WG95"/>
<organism evidence="2 3">
    <name type="scientific">Heterorhabditis bacteriophora</name>
    <name type="common">Entomopathogenic nematode worm</name>
    <dbReference type="NCBI Taxonomy" id="37862"/>
    <lineage>
        <taxon>Eukaryota</taxon>
        <taxon>Metazoa</taxon>
        <taxon>Ecdysozoa</taxon>
        <taxon>Nematoda</taxon>
        <taxon>Chromadorea</taxon>
        <taxon>Rhabditida</taxon>
        <taxon>Rhabditina</taxon>
        <taxon>Rhabditomorpha</taxon>
        <taxon>Strongyloidea</taxon>
        <taxon>Heterorhabditidae</taxon>
        <taxon>Heterorhabditis</taxon>
    </lineage>
</organism>
<name>A0A1I7WG95_HETBA</name>
<accession>A0A1I7WG95</accession>
<evidence type="ECO:0000256" key="1">
    <source>
        <dbReference type="SAM" id="Phobius"/>
    </source>
</evidence>
<dbReference type="Proteomes" id="UP000095283">
    <property type="component" value="Unplaced"/>
</dbReference>
<evidence type="ECO:0000313" key="3">
    <source>
        <dbReference type="WBParaSite" id="Hba_03948"/>
    </source>
</evidence>
<dbReference type="InterPro" id="IPR013041">
    <property type="entry name" value="Clathrin_app_Ig-like_sf"/>
</dbReference>
<reference evidence="3" key="1">
    <citation type="submission" date="2016-11" db="UniProtKB">
        <authorList>
            <consortium name="WormBaseParasite"/>
        </authorList>
    </citation>
    <scope>IDENTIFICATION</scope>
</reference>
<dbReference type="SUPFAM" id="SSF49348">
    <property type="entry name" value="Clathrin adaptor appendage domain"/>
    <property type="match status" value="1"/>
</dbReference>
<sequence length="91" mass="10166">MTTVYLGEGTAKPIDPTVQAGTQVQQLINFVCVQEFGKIPIINIQFNYTSLNFYEFTPIISVTVVVSRIISISPFICLCLWVIAPYCIKTC</sequence>
<dbReference type="Gene3D" id="2.60.40.1230">
    <property type="match status" value="1"/>
</dbReference>
<evidence type="ECO:0000313" key="2">
    <source>
        <dbReference type="Proteomes" id="UP000095283"/>
    </source>
</evidence>
<keyword evidence="2" id="KW-1185">Reference proteome</keyword>
<keyword evidence="1" id="KW-1133">Transmembrane helix</keyword>